<protein>
    <submittedName>
        <fullName evidence="2">Uncharacterized protein</fullName>
    </submittedName>
</protein>
<gene>
    <name evidence="2" type="ORF">CFIO01_05767</name>
</gene>
<feature type="region of interest" description="Disordered" evidence="1">
    <location>
        <begin position="1"/>
        <end position="20"/>
    </location>
</feature>
<dbReference type="AlphaFoldDB" id="A0A010QGF1"/>
<dbReference type="KEGG" id="cfj:CFIO01_05767"/>
<evidence type="ECO:0000313" key="3">
    <source>
        <dbReference type="Proteomes" id="UP000020467"/>
    </source>
</evidence>
<accession>A0A010QGF1</accession>
<feature type="compositionally biased region" description="Basic and acidic residues" evidence="1">
    <location>
        <begin position="39"/>
        <end position="49"/>
    </location>
</feature>
<keyword evidence="3" id="KW-1185">Reference proteome</keyword>
<evidence type="ECO:0000313" key="2">
    <source>
        <dbReference type="EMBL" id="EXF79007.1"/>
    </source>
</evidence>
<feature type="region of interest" description="Disordered" evidence="1">
    <location>
        <begin position="32"/>
        <end position="65"/>
    </location>
</feature>
<reference evidence="2 3" key="1">
    <citation type="submission" date="2014-02" db="EMBL/GenBank/DDBJ databases">
        <title>The genome sequence of Colletotrichum fioriniae PJ7.</title>
        <authorList>
            <person name="Baroncelli R."/>
            <person name="Thon M.R."/>
        </authorList>
    </citation>
    <scope>NUCLEOTIDE SEQUENCE [LARGE SCALE GENOMIC DNA]</scope>
    <source>
        <strain evidence="2 3">PJ7</strain>
    </source>
</reference>
<proteinExistence type="predicted"/>
<sequence length="121" mass="13097">MGKHTHTAPRTSDGGARAQACAQTEFKVADWTPQTVRSLRPDRRPRSADSTHLSHTHPTHYTQPSLERIAAQSSATLDAGVAERGTVPSPSVQVKSNWAGTICACNLQTSTHLTLHSHTHQ</sequence>
<dbReference type="EMBL" id="JARH01000588">
    <property type="protein sequence ID" value="EXF79007.1"/>
    <property type="molecule type" value="Genomic_DNA"/>
</dbReference>
<comment type="caution">
    <text evidence="2">The sequence shown here is derived from an EMBL/GenBank/DDBJ whole genome shotgun (WGS) entry which is preliminary data.</text>
</comment>
<organism evidence="2 3">
    <name type="scientific">Colletotrichum fioriniae PJ7</name>
    <dbReference type="NCBI Taxonomy" id="1445577"/>
    <lineage>
        <taxon>Eukaryota</taxon>
        <taxon>Fungi</taxon>
        <taxon>Dikarya</taxon>
        <taxon>Ascomycota</taxon>
        <taxon>Pezizomycotina</taxon>
        <taxon>Sordariomycetes</taxon>
        <taxon>Hypocreomycetidae</taxon>
        <taxon>Glomerellales</taxon>
        <taxon>Glomerellaceae</taxon>
        <taxon>Colletotrichum</taxon>
        <taxon>Colletotrichum acutatum species complex</taxon>
    </lineage>
</organism>
<dbReference type="HOGENOM" id="CLU_2037875_0_0_1"/>
<dbReference type="OrthoDB" id="10487716at2759"/>
<dbReference type="Proteomes" id="UP000020467">
    <property type="component" value="Unassembled WGS sequence"/>
</dbReference>
<evidence type="ECO:0000256" key="1">
    <source>
        <dbReference type="SAM" id="MobiDB-lite"/>
    </source>
</evidence>
<name>A0A010QGF1_9PEZI</name>